<dbReference type="PRINTS" id="PR00702">
    <property type="entry name" value="ACRIFLAVINRP"/>
</dbReference>
<dbReference type="PANTHER" id="PTHR32063">
    <property type="match status" value="1"/>
</dbReference>
<evidence type="ECO:0000256" key="1">
    <source>
        <dbReference type="SAM" id="Phobius"/>
    </source>
</evidence>
<feature type="transmembrane region" description="Helical" evidence="1">
    <location>
        <begin position="1003"/>
        <end position="1026"/>
    </location>
</feature>
<dbReference type="GO" id="GO:0005886">
    <property type="term" value="C:plasma membrane"/>
    <property type="evidence" value="ECO:0007669"/>
    <property type="project" value="TreeGrafter"/>
</dbReference>
<proteinExistence type="predicted"/>
<feature type="transmembrane region" description="Helical" evidence="1">
    <location>
        <begin position="1114"/>
        <end position="1140"/>
    </location>
</feature>
<dbReference type="InterPro" id="IPR001036">
    <property type="entry name" value="Acrflvin-R"/>
</dbReference>
<feature type="transmembrane region" description="Helical" evidence="1">
    <location>
        <begin position="545"/>
        <end position="563"/>
    </location>
</feature>
<keyword evidence="1" id="KW-1133">Transmembrane helix</keyword>
<feature type="transmembrane region" description="Helical" evidence="1">
    <location>
        <begin position="346"/>
        <end position="362"/>
    </location>
</feature>
<feature type="transmembrane region" description="Helical" evidence="1">
    <location>
        <begin position="369"/>
        <end position="389"/>
    </location>
</feature>
<feature type="transmembrane region" description="Helical" evidence="1">
    <location>
        <begin position="440"/>
        <end position="465"/>
    </location>
</feature>
<accession>A0A3E1EVF2</accession>
<dbReference type="GO" id="GO:0042910">
    <property type="term" value="F:xenobiotic transmembrane transporter activity"/>
    <property type="evidence" value="ECO:0007669"/>
    <property type="project" value="TreeGrafter"/>
</dbReference>
<comment type="caution">
    <text evidence="2">The sequence shown here is derived from an EMBL/GenBank/DDBJ whole genome shotgun (WGS) entry which is preliminary data.</text>
</comment>
<dbReference type="AlphaFoldDB" id="A0A3E1EVF2"/>
<feature type="transmembrane region" description="Helical" evidence="1">
    <location>
        <begin position="978"/>
        <end position="997"/>
    </location>
</feature>
<dbReference type="Gene3D" id="1.20.1640.10">
    <property type="entry name" value="Multidrug efflux transporter AcrB transmembrane domain"/>
    <property type="match status" value="2"/>
</dbReference>
<feature type="transmembrane region" description="Helical" evidence="1">
    <location>
        <begin position="512"/>
        <end position="539"/>
    </location>
</feature>
<feature type="transmembrane region" description="Helical" evidence="1">
    <location>
        <begin position="584"/>
        <end position="603"/>
    </location>
</feature>
<dbReference type="Gene3D" id="3.30.70.1440">
    <property type="entry name" value="Multidrug efflux transporter AcrB pore domain"/>
    <property type="match status" value="1"/>
</dbReference>
<feature type="transmembrane region" description="Helical" evidence="1">
    <location>
        <begin position="1068"/>
        <end position="1094"/>
    </location>
</feature>
<keyword evidence="1" id="KW-0812">Transmembrane</keyword>
<dbReference type="InterPro" id="IPR027463">
    <property type="entry name" value="AcrB_DN_DC_subdom"/>
</dbReference>
<keyword evidence="3" id="KW-1185">Reference proteome</keyword>
<dbReference type="RefSeq" id="WP_116881600.1">
    <property type="nucleotide sequence ID" value="NZ_QURB01000008.1"/>
</dbReference>
<keyword evidence="1" id="KW-0472">Membrane</keyword>
<dbReference type="Proteomes" id="UP000257127">
    <property type="component" value="Unassembled WGS sequence"/>
</dbReference>
<organism evidence="2 3">
    <name type="scientific">Brumimicrobium aurantiacum</name>
    <dbReference type="NCBI Taxonomy" id="1737063"/>
    <lineage>
        <taxon>Bacteria</taxon>
        <taxon>Pseudomonadati</taxon>
        <taxon>Bacteroidota</taxon>
        <taxon>Flavobacteriia</taxon>
        <taxon>Flavobacteriales</taxon>
        <taxon>Crocinitomicaceae</taxon>
        <taxon>Brumimicrobium</taxon>
    </lineage>
</organism>
<feature type="transmembrane region" description="Helical" evidence="1">
    <location>
        <begin position="21"/>
        <end position="41"/>
    </location>
</feature>
<dbReference type="Gene3D" id="3.30.70.1320">
    <property type="entry name" value="Multidrug efflux transporter AcrB pore domain like"/>
    <property type="match status" value="1"/>
</dbReference>
<dbReference type="Pfam" id="PF00873">
    <property type="entry name" value="ACR_tran"/>
    <property type="match status" value="1"/>
</dbReference>
<reference evidence="2 3" key="1">
    <citation type="submission" date="2018-08" db="EMBL/GenBank/DDBJ databases">
        <title>The draft genome squence of Brumimicrobium sp. N62.</title>
        <authorList>
            <person name="Du Z.-J."/>
            <person name="Luo H.-R."/>
        </authorList>
    </citation>
    <scope>NUCLEOTIDE SEQUENCE [LARGE SCALE GENOMIC DNA]</scope>
    <source>
        <strain evidence="2 3">N62</strain>
    </source>
</reference>
<protein>
    <submittedName>
        <fullName evidence="2">AcrB/AcrD/AcrF family protein</fullName>
    </submittedName>
</protein>
<dbReference type="Gene3D" id="3.30.2090.10">
    <property type="entry name" value="Multidrug efflux transporter AcrB TolC docking domain, DN and DC subdomains"/>
    <property type="match status" value="2"/>
</dbReference>
<evidence type="ECO:0000313" key="3">
    <source>
        <dbReference type="Proteomes" id="UP000257127"/>
    </source>
</evidence>
<feature type="transmembrane region" description="Helical" evidence="1">
    <location>
        <begin position="395"/>
        <end position="419"/>
    </location>
</feature>
<dbReference type="OrthoDB" id="9798415at2"/>
<dbReference type="SUPFAM" id="SSF82866">
    <property type="entry name" value="Multidrug efflux transporter AcrB transmembrane domain"/>
    <property type="match status" value="2"/>
</dbReference>
<evidence type="ECO:0000313" key="2">
    <source>
        <dbReference type="EMBL" id="RFC53541.1"/>
    </source>
</evidence>
<dbReference type="EMBL" id="QURB01000008">
    <property type="protein sequence ID" value="RFC53541.1"/>
    <property type="molecule type" value="Genomic_DNA"/>
</dbReference>
<gene>
    <name evidence="2" type="ORF">DXU93_12310</name>
</gene>
<dbReference type="SUPFAM" id="SSF82693">
    <property type="entry name" value="Multidrug efflux transporter AcrB pore domain, PN1, PN2, PC1 and PC2 subdomains"/>
    <property type="match status" value="2"/>
</dbReference>
<name>A0A3E1EVF2_9FLAO</name>
<dbReference type="Gene3D" id="3.30.70.1430">
    <property type="entry name" value="Multidrug efflux transporter AcrB pore domain"/>
    <property type="match status" value="2"/>
</dbReference>
<feature type="transmembrane region" description="Helical" evidence="1">
    <location>
        <begin position="949"/>
        <end position="971"/>
    </location>
</feature>
<feature type="transmembrane region" description="Helical" evidence="1">
    <location>
        <begin position="471"/>
        <end position="500"/>
    </location>
</feature>
<sequence length="1159" mass="128697">MEEKKTTKLFGISNWSVNNSKTVFLIIAVLFIGGMISYQSMPKENFPELQIPEIYIGIAKPGSSPEYMSEKIAEAIEKKVKTIKKVDEITSDSQHGYATIRVAFEFGIDVNDGLNKVKDAVDQARAETDFPELPVEPNIFEINPSDFPILNINLSGESPEVLKDIAEDLKDMVEDLSEINEVNIRGIQEEEMRIDVDRLKAEAVQVSLTDIENAVAAEHATISGGEILMNGMRKTIMIDGEFENAEELGEIIVKQQDYMPVKLKDIADVYFGNGDTTSFAREFGAPVVMLDVIKQGGENLLDAADKIEALIQQARDENIIPKGVSVSLTNDQSDQTRDMVSNLENSIIFGVILVTLVLLFFLGGRNAMFVGVAIPLSMLMSFMILQTMGVTLNTMVLFALVLALGMLVDNGIVVVENIYRFMDEEKFPPFKAAIHGVSEVAWPIIASTATTLAAFVPLAIWPGIFGEFMKYLPITLIIVLGSSLFVALVINPVLTALYMTVEQAKPKKGKSITYGAIFIGAGFLLVMIDAVLFGNILILIGGLNLLNTFVFYPGTIVFQEKLLPVLERWYRNFLTFAMKGSRPIWFIIGTFVMLILSVVVFAVNQPKVEFFPSNQAKYVNVFITHPIGTDIMETNKSTLIIEEKINEILAPYTKGADRSNVQDADLVQSIIAQVGKGTSEQGMDMGDTPHKARITIDFTEFQYRDSINTTGFILTKLQDELKGVLPADVQISVKKNSMGPPQEAPINIELVNTKKNADYKELILVATDVKNHLDRLSVEGVDELKLSVEATRPEIPIEVDRDQVRKLSASTTQVGMAIRKALLGQDIATYTKDEENYDMVVRFKENSRYDLDALLDQKLMFRNNTGQLLNIPIRSVVKDPEENISYTGVSREDQTSKVIISSDVSEGYNANEVVEVLKEKMMDYVSSGELPNDVEYKFSGQQDEQAEEMAFLTNALLIAVFLILLIIVAQFNSFSTPAIILFSVILSFIGVFLGLALSGQTFVIMMTMIGIISLAGVVVNNSIVLIDYTNLIRRENREKAGLEETELEPDEEVVAATIRGGEVRLRPVLLTAITTVLGLLPLAIGLNIDFVGLLTEYKPNIFIGGDNNMFFSPMAWTIIYGLTFATFLTLVIVPAMYLTLYRFKVWVYKKLNWTLKTNV</sequence>
<dbReference type="PANTHER" id="PTHR32063:SF0">
    <property type="entry name" value="SWARMING MOTILITY PROTEIN SWRC"/>
    <property type="match status" value="1"/>
</dbReference>
<dbReference type="SUPFAM" id="SSF82714">
    <property type="entry name" value="Multidrug efflux transporter AcrB TolC docking domain, DN and DC subdomains"/>
    <property type="match status" value="2"/>
</dbReference>